<dbReference type="EMBL" id="JBJQOH010000006">
    <property type="protein sequence ID" value="KAL3685170.1"/>
    <property type="molecule type" value="Genomic_DNA"/>
</dbReference>
<feature type="region of interest" description="Disordered" evidence="1">
    <location>
        <begin position="1"/>
        <end position="63"/>
    </location>
</feature>
<protein>
    <submittedName>
        <fullName evidence="2">Uncharacterized protein</fullName>
    </submittedName>
</protein>
<evidence type="ECO:0000313" key="3">
    <source>
        <dbReference type="Proteomes" id="UP001633002"/>
    </source>
</evidence>
<gene>
    <name evidence="2" type="ORF">R1sor_003192</name>
</gene>
<dbReference type="AlphaFoldDB" id="A0ABD3H0V6"/>
<feature type="compositionally biased region" description="Acidic residues" evidence="1">
    <location>
        <begin position="26"/>
        <end position="37"/>
    </location>
</feature>
<keyword evidence="3" id="KW-1185">Reference proteome</keyword>
<evidence type="ECO:0000256" key="1">
    <source>
        <dbReference type="SAM" id="MobiDB-lite"/>
    </source>
</evidence>
<comment type="caution">
    <text evidence="2">The sequence shown here is derived from an EMBL/GenBank/DDBJ whole genome shotgun (WGS) entry which is preliminary data.</text>
</comment>
<organism evidence="2 3">
    <name type="scientific">Riccia sorocarpa</name>
    <dbReference type="NCBI Taxonomy" id="122646"/>
    <lineage>
        <taxon>Eukaryota</taxon>
        <taxon>Viridiplantae</taxon>
        <taxon>Streptophyta</taxon>
        <taxon>Embryophyta</taxon>
        <taxon>Marchantiophyta</taxon>
        <taxon>Marchantiopsida</taxon>
        <taxon>Marchantiidae</taxon>
        <taxon>Marchantiales</taxon>
        <taxon>Ricciaceae</taxon>
        <taxon>Riccia</taxon>
    </lineage>
</organism>
<dbReference type="Proteomes" id="UP001633002">
    <property type="component" value="Unassembled WGS sequence"/>
</dbReference>
<evidence type="ECO:0000313" key="2">
    <source>
        <dbReference type="EMBL" id="KAL3685170.1"/>
    </source>
</evidence>
<sequence>MTRPTKTVPDNNIPPIYEHSNAGSEQNDDGFELDSDVGTEAQENPTHTVEHQNTHSPPAEDEIVAVGEEALSETEEHPTEINIEECKVENSADKEALNGERILLQAQVIHAEIQSLVDANKEQESKEGEYILPAVSTKIESSNHEEENIDSSIMPRENDGMKWGDFPVESEDDDHRGGAATPAKEAEGAMENWLTPEAEAAAGESDEAVEAGDALEPLPNLNVETVRSLNPFESERDSTSYREEEDVPKERESARERLNSPVGEEKPETLNPVDNLVISAQKPLEKVLAVSDSQVKTGVWRRLTGGRTSRELASGDLTNMEGLELELANLIDEDPLQVAILPNILLNKNYSSRLAEGEEMEGEAAEEKEHPPHVGGCEILSSPLELPEVEGQVDATGKLSTEE</sequence>
<name>A0ABD3H0V6_9MARC</name>
<feature type="compositionally biased region" description="Basic and acidic residues" evidence="1">
    <location>
        <begin position="233"/>
        <end position="268"/>
    </location>
</feature>
<feature type="region of interest" description="Disordered" evidence="1">
    <location>
        <begin position="356"/>
        <end position="403"/>
    </location>
</feature>
<reference evidence="2 3" key="1">
    <citation type="submission" date="2024-09" db="EMBL/GenBank/DDBJ databases">
        <title>Chromosome-scale assembly of Riccia sorocarpa.</title>
        <authorList>
            <person name="Paukszto L."/>
        </authorList>
    </citation>
    <scope>NUCLEOTIDE SEQUENCE [LARGE SCALE GENOMIC DNA]</scope>
    <source>
        <strain evidence="2">LP-2024</strain>
        <tissue evidence="2">Aerial parts of the thallus</tissue>
    </source>
</reference>
<proteinExistence type="predicted"/>
<feature type="region of interest" description="Disordered" evidence="1">
    <location>
        <begin position="134"/>
        <end position="269"/>
    </location>
</feature>
<accession>A0ABD3H0V6</accession>
<feature type="compositionally biased region" description="Polar residues" evidence="1">
    <location>
        <begin position="1"/>
        <end position="10"/>
    </location>
</feature>